<dbReference type="InterPro" id="IPR011053">
    <property type="entry name" value="Single_hybrid_motif"/>
</dbReference>
<dbReference type="PROSITE" id="PS50968">
    <property type="entry name" value="BIOTINYL_LIPOYL"/>
    <property type="match status" value="1"/>
</dbReference>
<protein>
    <submittedName>
        <fullName evidence="4">Acetyl-CoA carboxylase biotin carboxyl carrier protein subunit</fullName>
    </submittedName>
</protein>
<dbReference type="PANTHER" id="PTHR45266:SF3">
    <property type="entry name" value="OXALOACETATE DECARBOXYLASE ALPHA CHAIN"/>
    <property type="match status" value="1"/>
</dbReference>
<keyword evidence="1" id="KW-0092">Biotin</keyword>
<evidence type="ECO:0000259" key="3">
    <source>
        <dbReference type="PROSITE" id="PS50968"/>
    </source>
</evidence>
<dbReference type="FunFam" id="2.40.50.100:FF:000003">
    <property type="entry name" value="Acetyl-CoA carboxylase biotin carboxyl carrier protein"/>
    <property type="match status" value="1"/>
</dbReference>
<dbReference type="PANTHER" id="PTHR45266">
    <property type="entry name" value="OXALOACETATE DECARBOXYLASE ALPHA CHAIN"/>
    <property type="match status" value="1"/>
</dbReference>
<dbReference type="Pfam" id="PF00364">
    <property type="entry name" value="Biotin_lipoyl"/>
    <property type="match status" value="1"/>
</dbReference>
<name>A0A2T2WTT3_SULTH</name>
<dbReference type="PROSITE" id="PS00188">
    <property type="entry name" value="BIOTIN"/>
    <property type="match status" value="1"/>
</dbReference>
<feature type="compositionally biased region" description="Low complexity" evidence="2">
    <location>
        <begin position="27"/>
        <end position="42"/>
    </location>
</feature>
<feature type="domain" description="Lipoyl-binding" evidence="3">
    <location>
        <begin position="56"/>
        <end position="134"/>
    </location>
</feature>
<sequence length="136" mass="14338">MAVRKFRIRVNGVVYDVEAEEISAEQSATSTSAPSVPSAPVATPTPPVPSEPPKAAAPVVMQDGEMVIEAPLPGAVLDVKVQEGQLVEVGQVLIILEAMKMENEVTAPVSGRIKSLRVQKGSSVDANEVLVIIERV</sequence>
<evidence type="ECO:0000256" key="2">
    <source>
        <dbReference type="SAM" id="MobiDB-lite"/>
    </source>
</evidence>
<comment type="caution">
    <text evidence="4">The sequence shown here is derived from an EMBL/GenBank/DDBJ whole genome shotgun (WGS) entry which is preliminary data.</text>
</comment>
<feature type="region of interest" description="Disordered" evidence="2">
    <location>
        <begin position="24"/>
        <end position="56"/>
    </location>
</feature>
<proteinExistence type="predicted"/>
<organism evidence="4 5">
    <name type="scientific">Sulfobacillus thermosulfidooxidans</name>
    <dbReference type="NCBI Taxonomy" id="28034"/>
    <lineage>
        <taxon>Bacteria</taxon>
        <taxon>Bacillati</taxon>
        <taxon>Bacillota</taxon>
        <taxon>Clostridia</taxon>
        <taxon>Eubacteriales</taxon>
        <taxon>Clostridiales Family XVII. Incertae Sedis</taxon>
        <taxon>Sulfobacillus</taxon>
    </lineage>
</organism>
<dbReference type="InterPro" id="IPR001882">
    <property type="entry name" value="Biotin_BS"/>
</dbReference>
<evidence type="ECO:0000256" key="1">
    <source>
        <dbReference type="ARBA" id="ARBA00023267"/>
    </source>
</evidence>
<dbReference type="CDD" id="cd06850">
    <property type="entry name" value="biotinyl_domain"/>
    <property type="match status" value="1"/>
</dbReference>
<dbReference type="InterPro" id="IPR000089">
    <property type="entry name" value="Biotin_lipoyl"/>
</dbReference>
<dbReference type="Gene3D" id="2.40.50.100">
    <property type="match status" value="1"/>
</dbReference>
<dbReference type="InterPro" id="IPR050709">
    <property type="entry name" value="Biotin_Carboxyl_Carrier/Decarb"/>
</dbReference>
<accession>A0A2T2WTT3</accession>
<evidence type="ECO:0000313" key="5">
    <source>
        <dbReference type="Proteomes" id="UP000242705"/>
    </source>
</evidence>
<dbReference type="Proteomes" id="UP000242705">
    <property type="component" value="Unassembled WGS sequence"/>
</dbReference>
<dbReference type="AlphaFoldDB" id="A0A2T2WTT3"/>
<gene>
    <name evidence="4" type="ORF">C7B47_11755</name>
</gene>
<feature type="compositionally biased region" description="Pro residues" evidence="2">
    <location>
        <begin position="43"/>
        <end position="52"/>
    </location>
</feature>
<evidence type="ECO:0000313" key="4">
    <source>
        <dbReference type="EMBL" id="PSR25659.1"/>
    </source>
</evidence>
<dbReference type="SUPFAM" id="SSF51230">
    <property type="entry name" value="Single hybrid motif"/>
    <property type="match status" value="1"/>
</dbReference>
<reference evidence="4 5" key="1">
    <citation type="journal article" date="2014" name="BMC Genomics">
        <title>Comparison of environmental and isolate Sulfobacillus genomes reveals diverse carbon, sulfur, nitrogen, and hydrogen metabolisms.</title>
        <authorList>
            <person name="Justice N.B."/>
            <person name="Norman A."/>
            <person name="Brown C.T."/>
            <person name="Singh A."/>
            <person name="Thomas B.C."/>
            <person name="Banfield J.F."/>
        </authorList>
    </citation>
    <scope>NUCLEOTIDE SEQUENCE [LARGE SCALE GENOMIC DNA]</scope>
    <source>
        <strain evidence="4">AMDSBA5</strain>
    </source>
</reference>
<dbReference type="EMBL" id="PXYX01000027">
    <property type="protein sequence ID" value="PSR25659.1"/>
    <property type="molecule type" value="Genomic_DNA"/>
</dbReference>